<dbReference type="SUPFAM" id="SSF48452">
    <property type="entry name" value="TPR-like"/>
    <property type="match status" value="1"/>
</dbReference>
<keyword evidence="4" id="KW-0697">Rotamase</keyword>
<dbReference type="RefSeq" id="XP_022656748.1">
    <property type="nucleotide sequence ID" value="XM_022801013.1"/>
</dbReference>
<evidence type="ECO:0000256" key="3">
    <source>
        <dbReference type="ARBA" id="ARBA00022803"/>
    </source>
</evidence>
<dbReference type="GO" id="GO:0003755">
    <property type="term" value="F:peptidyl-prolyl cis-trans isomerase activity"/>
    <property type="evidence" value="ECO:0007669"/>
    <property type="project" value="UniProtKB-KW"/>
</dbReference>
<evidence type="ECO:0000256" key="1">
    <source>
        <dbReference type="ARBA" id="ARBA00009648"/>
    </source>
</evidence>
<dbReference type="Gene3D" id="3.10.50.40">
    <property type="match status" value="1"/>
</dbReference>
<dbReference type="EC" id="5.2.1.8" evidence="4"/>
<dbReference type="Proteomes" id="UP000594260">
    <property type="component" value="Unplaced"/>
</dbReference>
<evidence type="ECO:0000313" key="7">
    <source>
        <dbReference type="Proteomes" id="UP000594260"/>
    </source>
</evidence>
<reference evidence="6" key="1">
    <citation type="submission" date="2021-01" db="UniProtKB">
        <authorList>
            <consortium name="EnsemblMetazoa"/>
        </authorList>
    </citation>
    <scope>IDENTIFICATION</scope>
</reference>
<evidence type="ECO:0000256" key="4">
    <source>
        <dbReference type="PROSITE-ProRule" id="PRU00277"/>
    </source>
</evidence>
<dbReference type="InterPro" id="IPR042282">
    <property type="entry name" value="FKBP6/shu"/>
</dbReference>
<evidence type="ECO:0000259" key="5">
    <source>
        <dbReference type="PROSITE" id="PS50059"/>
    </source>
</evidence>
<accession>A0A7M7JT18</accession>
<dbReference type="EnsemblMetazoa" id="XM_022801013">
    <property type="protein sequence ID" value="XP_022656748"/>
    <property type="gene ID" value="LOC111248547"/>
</dbReference>
<name>A0A7M7JT18_VARDE</name>
<protein>
    <recommendedName>
        <fullName evidence="4">peptidylprolyl isomerase</fullName>
        <ecNumber evidence="4">5.2.1.8</ecNumber>
    </recommendedName>
</protein>
<proteinExistence type="inferred from homology"/>
<dbReference type="PROSITE" id="PS50059">
    <property type="entry name" value="FKBP_PPIASE"/>
    <property type="match status" value="1"/>
</dbReference>
<keyword evidence="4" id="KW-0413">Isomerase</keyword>
<dbReference type="Pfam" id="PF00254">
    <property type="entry name" value="FKBP_C"/>
    <property type="match status" value="1"/>
</dbReference>
<keyword evidence="2" id="KW-0677">Repeat</keyword>
<dbReference type="AlphaFoldDB" id="A0A7M7JT18"/>
<dbReference type="PANTHER" id="PTHR46674:SF1">
    <property type="entry name" value="INACTIVE PEPTIDYL-PROLYL CIS-TRANS ISOMERASE FKBP6"/>
    <property type="match status" value="1"/>
</dbReference>
<dbReference type="SUPFAM" id="SSF54534">
    <property type="entry name" value="FKBP-like"/>
    <property type="match status" value="1"/>
</dbReference>
<evidence type="ECO:0000256" key="2">
    <source>
        <dbReference type="ARBA" id="ARBA00022737"/>
    </source>
</evidence>
<dbReference type="GeneID" id="111248547"/>
<organism evidence="6 7">
    <name type="scientific">Varroa destructor</name>
    <name type="common">Honeybee mite</name>
    <dbReference type="NCBI Taxonomy" id="109461"/>
    <lineage>
        <taxon>Eukaryota</taxon>
        <taxon>Metazoa</taxon>
        <taxon>Ecdysozoa</taxon>
        <taxon>Arthropoda</taxon>
        <taxon>Chelicerata</taxon>
        <taxon>Arachnida</taxon>
        <taxon>Acari</taxon>
        <taxon>Parasitiformes</taxon>
        <taxon>Mesostigmata</taxon>
        <taxon>Gamasina</taxon>
        <taxon>Dermanyssoidea</taxon>
        <taxon>Varroidae</taxon>
        <taxon>Varroa</taxon>
    </lineage>
</organism>
<evidence type="ECO:0000313" key="6">
    <source>
        <dbReference type="EnsemblMetazoa" id="XP_022656748"/>
    </source>
</evidence>
<dbReference type="Gene3D" id="1.25.40.10">
    <property type="entry name" value="Tetratricopeptide repeat domain"/>
    <property type="match status" value="1"/>
</dbReference>
<feature type="domain" description="PPIase FKBP-type" evidence="5">
    <location>
        <begin position="37"/>
        <end position="140"/>
    </location>
</feature>
<keyword evidence="3" id="KW-0802">TPR repeat</keyword>
<comment type="catalytic activity">
    <reaction evidence="4">
        <text>[protein]-peptidylproline (omega=180) = [protein]-peptidylproline (omega=0)</text>
        <dbReference type="Rhea" id="RHEA:16237"/>
        <dbReference type="Rhea" id="RHEA-COMP:10747"/>
        <dbReference type="Rhea" id="RHEA-COMP:10748"/>
        <dbReference type="ChEBI" id="CHEBI:83833"/>
        <dbReference type="ChEBI" id="CHEBI:83834"/>
        <dbReference type="EC" id="5.2.1.8"/>
    </reaction>
</comment>
<dbReference type="InterPro" id="IPR046357">
    <property type="entry name" value="PPIase_dom_sf"/>
</dbReference>
<keyword evidence="7" id="KW-1185">Reference proteome</keyword>
<comment type="similarity">
    <text evidence="1">Belongs to the FKBP6 family.</text>
</comment>
<dbReference type="InterPro" id="IPR011990">
    <property type="entry name" value="TPR-like_helical_dom_sf"/>
</dbReference>
<dbReference type="InterPro" id="IPR001179">
    <property type="entry name" value="PPIase_FKBP_dom"/>
</dbReference>
<dbReference type="PANTHER" id="PTHR46674">
    <property type="entry name" value="INACTIVE PEPTIDYL-PROLYL CIS-TRANS ISOMERASE FKBP6"/>
    <property type="match status" value="1"/>
</dbReference>
<sequence length="389" mass="44036">MERTMESNVQPVWKDIFRGYVQKCVIDPGAGQVVPKEAEVRLALSMYLTHDSHGFHQSISAGQLLYRHSVTEPLVKLVSNILPIGLQKAVLTMCSGEKAKIWIDPLLAYGSSTLVFSDDPSKAIPPNAALFYEVHLIRWEVNELQFCVDRCGKLRFSAMPQINEMLVQAEKDFTDGKEKSALHSLCKVISMLDRMKISMDKQDQERKKVIFAASVLASVCALKVGKYPQAITFGRRVLEINPMNVDATHVLARAYFALGYNKSARYFAQRLWCYDVGNKQYKHTYDKIRAHVALIEGESEGDDEEDVDDYEQLAKVITEKREEPAVQKKLIKDLDKLLNSDEFRGISEIEIKGGFPPTLLDFIETKLRKNNQFIVISKSSPTSLELTVL</sequence>